<proteinExistence type="predicted"/>
<evidence type="ECO:0000256" key="1">
    <source>
        <dbReference type="SAM" id="MobiDB-lite"/>
    </source>
</evidence>
<dbReference type="GO" id="GO:0046872">
    <property type="term" value="F:metal ion binding"/>
    <property type="evidence" value="ECO:0007669"/>
    <property type="project" value="InterPro"/>
</dbReference>
<evidence type="ECO:0000313" key="3">
    <source>
        <dbReference type="EMBL" id="KAI9187525.1"/>
    </source>
</evidence>
<organism evidence="3 4">
    <name type="scientific">Acer negundo</name>
    <name type="common">Box elder</name>
    <dbReference type="NCBI Taxonomy" id="4023"/>
    <lineage>
        <taxon>Eukaryota</taxon>
        <taxon>Viridiplantae</taxon>
        <taxon>Streptophyta</taxon>
        <taxon>Embryophyta</taxon>
        <taxon>Tracheophyta</taxon>
        <taxon>Spermatophyta</taxon>
        <taxon>Magnoliopsida</taxon>
        <taxon>eudicotyledons</taxon>
        <taxon>Gunneridae</taxon>
        <taxon>Pentapetalae</taxon>
        <taxon>rosids</taxon>
        <taxon>malvids</taxon>
        <taxon>Sapindales</taxon>
        <taxon>Sapindaceae</taxon>
        <taxon>Hippocastanoideae</taxon>
        <taxon>Acereae</taxon>
        <taxon>Acer</taxon>
    </lineage>
</organism>
<dbReference type="PROSITE" id="PS50846">
    <property type="entry name" value="HMA_2"/>
    <property type="match status" value="1"/>
</dbReference>
<dbReference type="InterPro" id="IPR044296">
    <property type="entry name" value="HIPP46"/>
</dbReference>
<dbReference type="Proteomes" id="UP001064489">
    <property type="component" value="Chromosome 3"/>
</dbReference>
<feature type="domain" description="HMA" evidence="2">
    <location>
        <begin position="193"/>
        <end position="262"/>
    </location>
</feature>
<dbReference type="EMBL" id="JAJSOW010000100">
    <property type="protein sequence ID" value="KAI9187525.1"/>
    <property type="molecule type" value="Genomic_DNA"/>
</dbReference>
<protein>
    <recommendedName>
        <fullName evidence="2">HMA domain-containing protein</fullName>
    </recommendedName>
</protein>
<dbReference type="PANTHER" id="PTHR46371">
    <property type="entry name" value="OS04G0464100 PROTEIN"/>
    <property type="match status" value="1"/>
</dbReference>
<dbReference type="AlphaFoldDB" id="A0AAD5J7E1"/>
<sequence length="266" mass="29573">MHVILLFNANPSRATSLLKKTNNSAGCSSIHDDQSLFCVVLCSIHGCFVLFIRLHMSCLLFFTSENMGSGKRWTVFAADSEEAYDDDDDDDDDEEEEEDSGCANCRLQVVVVPSSFLDRYGGIGAVHDVVASLDPADVKYSQLHGKEKARTKWWWLEMGVDVATLTTKLDKKLGCAELLLVEEVKGKKEEKKEQKIVIMLKLNCDRCRSKAMKIAAVADGVISVEWEGEEKNKVVMIGDGTDAATVTRRLRKKLGYADLVSVEQVQ</sequence>
<reference evidence="3" key="2">
    <citation type="submission" date="2023-02" db="EMBL/GenBank/DDBJ databases">
        <authorList>
            <person name="Swenson N.G."/>
            <person name="Wegrzyn J.L."/>
            <person name="Mcevoy S.L."/>
        </authorList>
    </citation>
    <scope>NUCLEOTIDE SEQUENCE</scope>
    <source>
        <strain evidence="3">91603</strain>
        <tissue evidence="3">Leaf</tissue>
    </source>
</reference>
<evidence type="ECO:0000259" key="2">
    <source>
        <dbReference type="PROSITE" id="PS50846"/>
    </source>
</evidence>
<evidence type="ECO:0000313" key="4">
    <source>
        <dbReference type="Proteomes" id="UP001064489"/>
    </source>
</evidence>
<reference evidence="3" key="1">
    <citation type="journal article" date="2022" name="Plant J.">
        <title>Strategies of tolerance reflected in two North American maple genomes.</title>
        <authorList>
            <person name="McEvoy S.L."/>
            <person name="Sezen U.U."/>
            <person name="Trouern-Trend A."/>
            <person name="McMahon S.M."/>
            <person name="Schaberg P.G."/>
            <person name="Yang J."/>
            <person name="Wegrzyn J.L."/>
            <person name="Swenson N.G."/>
        </authorList>
    </citation>
    <scope>NUCLEOTIDE SEQUENCE</scope>
    <source>
        <strain evidence="3">91603</strain>
    </source>
</reference>
<comment type="caution">
    <text evidence="3">The sequence shown here is derived from an EMBL/GenBank/DDBJ whole genome shotgun (WGS) entry which is preliminary data.</text>
</comment>
<feature type="region of interest" description="Disordered" evidence="1">
    <location>
        <begin position="82"/>
        <end position="101"/>
    </location>
</feature>
<name>A0AAD5J7E1_ACENE</name>
<keyword evidence="4" id="KW-1185">Reference proteome</keyword>
<dbReference type="InterPro" id="IPR006121">
    <property type="entry name" value="HMA_dom"/>
</dbReference>
<feature type="compositionally biased region" description="Acidic residues" evidence="1">
    <location>
        <begin position="82"/>
        <end position="100"/>
    </location>
</feature>
<accession>A0AAD5J7E1</accession>
<dbReference type="Gene3D" id="3.30.70.100">
    <property type="match status" value="1"/>
</dbReference>
<gene>
    <name evidence="3" type="ORF">LWI28_029056</name>
</gene>